<dbReference type="InterPro" id="IPR029058">
    <property type="entry name" value="AB_hydrolase_fold"/>
</dbReference>
<evidence type="ECO:0000313" key="3">
    <source>
        <dbReference type="EMBL" id="QTR47917.1"/>
    </source>
</evidence>
<dbReference type="InterPro" id="IPR012908">
    <property type="entry name" value="PGAP1-ab_dom-like"/>
</dbReference>
<reference evidence="3 4" key="1">
    <citation type="submission" date="2021-04" db="EMBL/GenBank/DDBJ databases">
        <title>Genomics, taxonomy and metabolism of representatives of sulfur bacteria of the genus Thiothrix: Thiothrix fructosivorans QT, Thiothrix unzii A1T and three new species, Thiothrix subterranea sp. nov., Thiothrix litoralis sp. nov. and 'Candidatus Thiothrix anitrata' sp. nov.</title>
        <authorList>
            <person name="Ravin N.V."/>
            <person name="Smolyakov D."/>
            <person name="Rudenko T.S."/>
            <person name="Mardanov A.V."/>
            <person name="Beletsky A.V."/>
            <person name="Markov N.D."/>
            <person name="Fomenkov A.I."/>
            <person name="Roberts R.J."/>
            <person name="Karnachuk O.V."/>
            <person name="Novikov A."/>
            <person name="Grabovich M.Y."/>
        </authorList>
    </citation>
    <scope>NUCLEOTIDE SEQUENCE [LARGE SCALE GENOMIC DNA]</scope>
    <source>
        <strain evidence="3 4">AS</strain>
    </source>
</reference>
<evidence type="ECO:0000313" key="4">
    <source>
        <dbReference type="Proteomes" id="UP000672039"/>
    </source>
</evidence>
<dbReference type="RefSeq" id="WP_210224151.1">
    <property type="nucleotide sequence ID" value="NZ_CP072801.1"/>
</dbReference>
<dbReference type="Pfam" id="PF07819">
    <property type="entry name" value="PGAP1"/>
    <property type="match status" value="1"/>
</dbReference>
<organism evidence="3 4">
    <name type="scientific">Thiothrix litoralis</name>
    <dbReference type="NCBI Taxonomy" id="2891210"/>
    <lineage>
        <taxon>Bacteria</taxon>
        <taxon>Pseudomonadati</taxon>
        <taxon>Pseudomonadota</taxon>
        <taxon>Gammaproteobacteria</taxon>
        <taxon>Thiotrichales</taxon>
        <taxon>Thiotrichaceae</taxon>
        <taxon>Thiothrix</taxon>
    </lineage>
</organism>
<evidence type="ECO:0000256" key="1">
    <source>
        <dbReference type="SAM" id="SignalP"/>
    </source>
</evidence>
<gene>
    <name evidence="3" type="ORF">J9253_08385</name>
</gene>
<name>A0ABX7WWH3_9GAMM</name>
<proteinExistence type="predicted"/>
<protein>
    <recommendedName>
        <fullName evidence="2">GPI inositol-deacylase PGAP1-like alpha/beta domain-containing protein</fullName>
    </recommendedName>
</protein>
<dbReference type="Proteomes" id="UP000672039">
    <property type="component" value="Chromosome"/>
</dbReference>
<dbReference type="EMBL" id="CP072801">
    <property type="protein sequence ID" value="QTR47917.1"/>
    <property type="molecule type" value="Genomic_DNA"/>
</dbReference>
<keyword evidence="1" id="KW-0732">Signal</keyword>
<dbReference type="SUPFAM" id="SSF53474">
    <property type="entry name" value="alpha/beta-Hydrolases"/>
    <property type="match status" value="1"/>
</dbReference>
<evidence type="ECO:0000259" key="2">
    <source>
        <dbReference type="Pfam" id="PF07819"/>
    </source>
</evidence>
<feature type="signal peptide" evidence="1">
    <location>
        <begin position="1"/>
        <end position="23"/>
    </location>
</feature>
<feature type="chain" id="PRO_5046286917" description="GPI inositol-deacylase PGAP1-like alpha/beta domain-containing protein" evidence="1">
    <location>
        <begin position="24"/>
        <end position="467"/>
    </location>
</feature>
<sequence length="467" mass="49460">MKISQSRFVSALLLGLMASGTQAQELVIRIDSVSLVGDYDPALGGLEIKEQRDSNGNVLNAIVTAFPKAGTNFTGWDTLNFLNRCDPAKTQCVIPRAVLKAATRQPRIYAKFAKSTAVLLLHGMNSDISTWGAVEADMIKLGFSGKCTSLSATEKPNQKRDADAVRCFRLGAASRDKILNVRTNVPQTWKNGDALTFSELGAEVTQTLQNIQAGYPGIGSFVLVGHSRGGLAARAAFVGNAPIISKVKGVVQIGTPNQGSVFGRIQQWLVSNPRPKGWGSCPTGDGVLSQYCATPGPNGQPSERDRDQAWQQATAAAAAGTDLGSPTIGYLAIGSSQLNSLNQYSLPSWVKTATVTSTGVPLGQVIGWDGRPWAGIDLLTPAWGLMTMATPWKLPDSTRNFVLSGFSLKSGQSGLSADSDGIVHIWSQLKLPASNPPTNYPVSKTHHVNETGNAAVINAIRSAISSM</sequence>
<dbReference type="Gene3D" id="3.40.50.1820">
    <property type="entry name" value="alpha/beta hydrolase"/>
    <property type="match status" value="1"/>
</dbReference>
<feature type="domain" description="GPI inositol-deacylase PGAP1-like alpha/beta" evidence="2">
    <location>
        <begin position="206"/>
        <end position="261"/>
    </location>
</feature>
<keyword evidence="4" id="KW-1185">Reference proteome</keyword>
<accession>A0ABX7WWH3</accession>